<dbReference type="AlphaFoldDB" id="A0A7D3Q5H9"/>
<evidence type="ECO:0000256" key="4">
    <source>
        <dbReference type="RuleBase" id="RU000561"/>
    </source>
</evidence>
<evidence type="ECO:0000256" key="3">
    <source>
        <dbReference type="ARBA" id="ARBA00023274"/>
    </source>
</evidence>
<keyword evidence="3 4" id="KW-0687">Ribonucleoprotein</keyword>
<evidence type="ECO:0000313" key="5">
    <source>
        <dbReference type="EMBL" id="QKE31143.1"/>
    </source>
</evidence>
<dbReference type="Gene3D" id="6.10.160.10">
    <property type="match status" value="1"/>
</dbReference>
<proteinExistence type="inferred from homology"/>
<gene>
    <name evidence="5" type="primary">rpl20</name>
</gene>
<dbReference type="Pfam" id="PF00453">
    <property type="entry name" value="Ribosomal_L20"/>
    <property type="match status" value="1"/>
</dbReference>
<dbReference type="Gene3D" id="1.10.1900.20">
    <property type="entry name" value="Ribosomal protein L20"/>
    <property type="match status" value="1"/>
</dbReference>
<name>A0A7D3Q5H9_9EUKA</name>
<accession>A0A7D3Q5H9</accession>
<reference evidence="5" key="1">
    <citation type="submission" date="2020-04" db="EMBL/GenBank/DDBJ databases">
        <authorList>
            <person name="Hulatt C.J."/>
            <person name="Posewitz M.C."/>
        </authorList>
    </citation>
    <scope>NUCLEOTIDE SEQUENCE</scope>
    <source>
        <strain evidence="5">NIVA-4/92</strain>
    </source>
</reference>
<dbReference type="RefSeq" id="YP_009863812.1">
    <property type="nucleotide sequence ID" value="NC_049013.1"/>
</dbReference>
<dbReference type="PANTHER" id="PTHR10986">
    <property type="entry name" value="39S RIBOSOMAL PROTEIN L20"/>
    <property type="match status" value="1"/>
</dbReference>
<keyword evidence="2 4" id="KW-0689">Ribosomal protein</keyword>
<organism evidence="5">
    <name type="scientific">Pavlova sp. NIVA-4/92</name>
    <dbReference type="NCBI Taxonomy" id="2686093"/>
    <lineage>
        <taxon>Eukaryota</taxon>
        <taxon>Haptista</taxon>
        <taxon>Haptophyta</taxon>
        <taxon>Pavlovophyceae</taxon>
        <taxon>Pavlovales</taxon>
        <taxon>Pavlovaceae</taxon>
        <taxon>Pavlova</taxon>
    </lineage>
</organism>
<dbReference type="InterPro" id="IPR005813">
    <property type="entry name" value="Ribosomal_bL20"/>
</dbReference>
<dbReference type="SUPFAM" id="SSF74731">
    <property type="entry name" value="Ribosomal protein L20"/>
    <property type="match status" value="1"/>
</dbReference>
<evidence type="ECO:0000256" key="2">
    <source>
        <dbReference type="ARBA" id="ARBA00022980"/>
    </source>
</evidence>
<dbReference type="InterPro" id="IPR035566">
    <property type="entry name" value="Ribosomal_protein_bL20_C"/>
</dbReference>
<dbReference type="GO" id="GO:0005840">
    <property type="term" value="C:ribosome"/>
    <property type="evidence" value="ECO:0007669"/>
    <property type="project" value="UniProtKB-KW"/>
</dbReference>
<dbReference type="GO" id="GO:0019843">
    <property type="term" value="F:rRNA binding"/>
    <property type="evidence" value="ECO:0007669"/>
    <property type="project" value="InterPro"/>
</dbReference>
<dbReference type="GO" id="GO:0006412">
    <property type="term" value="P:translation"/>
    <property type="evidence" value="ECO:0007669"/>
    <property type="project" value="InterPro"/>
</dbReference>
<keyword evidence="5" id="KW-0934">Plastid</keyword>
<dbReference type="GeneID" id="55752491"/>
<dbReference type="PRINTS" id="PR00062">
    <property type="entry name" value="RIBOSOMALL20"/>
</dbReference>
<evidence type="ECO:0000256" key="1">
    <source>
        <dbReference type="ARBA" id="ARBA00007698"/>
    </source>
</evidence>
<dbReference type="CDD" id="cd07026">
    <property type="entry name" value="Ribosomal_L20"/>
    <property type="match status" value="1"/>
</dbReference>
<geneLocation type="plastid" evidence="5"/>
<dbReference type="NCBIfam" id="TIGR01032">
    <property type="entry name" value="rplT_bact"/>
    <property type="match status" value="1"/>
</dbReference>
<dbReference type="GO" id="GO:1990904">
    <property type="term" value="C:ribonucleoprotein complex"/>
    <property type="evidence" value="ECO:0007669"/>
    <property type="project" value="UniProtKB-KW"/>
</dbReference>
<dbReference type="HAMAP" id="MF_00382">
    <property type="entry name" value="Ribosomal_bL20"/>
    <property type="match status" value="1"/>
</dbReference>
<dbReference type="EMBL" id="MT364382">
    <property type="protein sequence ID" value="QKE31143.1"/>
    <property type="molecule type" value="Genomic_DNA"/>
</dbReference>
<comment type="similarity">
    <text evidence="1 4">Belongs to the bacterial ribosomal protein bL20 family.</text>
</comment>
<dbReference type="GO" id="GO:0003735">
    <property type="term" value="F:structural constituent of ribosome"/>
    <property type="evidence" value="ECO:0007669"/>
    <property type="project" value="InterPro"/>
</dbReference>
<sequence>MRVKRGSVARVRRKSVLKIASGFRGSSNRLFRTANARVMKSMLHAYIGRKNKKRTFRQIWIGRIKAFANQKQTSYSKFMMNLKKSNIGLNRKMLSQLIVLEGLAFVDF</sequence>
<protein>
    <submittedName>
        <fullName evidence="5">Ribosomal protein L20</fullName>
    </submittedName>
</protein>